<name>A0A1M5SIX5_9FLAO</name>
<accession>A0A1M5SIX5</accession>
<dbReference type="STRING" id="1089305.SAMN05444148_1882"/>
<dbReference type="AlphaFoldDB" id="A0A1M5SIX5"/>
<organism evidence="1 2">
    <name type="scientific">Winogradskyella jejuensis</name>
    <dbReference type="NCBI Taxonomy" id="1089305"/>
    <lineage>
        <taxon>Bacteria</taxon>
        <taxon>Pseudomonadati</taxon>
        <taxon>Bacteroidota</taxon>
        <taxon>Flavobacteriia</taxon>
        <taxon>Flavobacteriales</taxon>
        <taxon>Flavobacteriaceae</taxon>
        <taxon>Winogradskyella</taxon>
    </lineage>
</organism>
<dbReference type="RefSeq" id="WP_073085801.1">
    <property type="nucleotide sequence ID" value="NZ_FQWS01000002.1"/>
</dbReference>
<dbReference type="InterPro" id="IPR014985">
    <property type="entry name" value="WbqC"/>
</dbReference>
<dbReference type="EMBL" id="FQWS01000002">
    <property type="protein sequence ID" value="SHH38504.1"/>
    <property type="molecule type" value="Genomic_DNA"/>
</dbReference>
<dbReference type="Pfam" id="PF08889">
    <property type="entry name" value="WbqC"/>
    <property type="match status" value="1"/>
</dbReference>
<evidence type="ECO:0000313" key="2">
    <source>
        <dbReference type="Proteomes" id="UP000184522"/>
    </source>
</evidence>
<dbReference type="Proteomes" id="UP000184522">
    <property type="component" value="Unassembled WGS sequence"/>
</dbReference>
<proteinExistence type="predicted"/>
<dbReference type="OrthoDB" id="3611744at2"/>
<sequence length="233" mass="27162">MRIAIMQPYFFPYIGYFQLINAVDEFVFYDDVNFIKKSYINRNSILLNQKAFQFTTPLKEASQNKLIKDIEVYTDQKWFNGFLKTLEHAYKSAPFYEEVVQIVKTIFNSDYKNISELSMISVTQVCKYLDVNCKFSLSSNDYPSTKKLTKAERLIAIAKQSGKQTYVNAIGGQSLYNKNEFKAQNIDLAFLETHDIKYEQFGNEFVPFLSILDVLMFNSKASTRELLEKYTLV</sequence>
<reference evidence="2" key="1">
    <citation type="submission" date="2016-11" db="EMBL/GenBank/DDBJ databases">
        <authorList>
            <person name="Varghese N."/>
            <person name="Submissions S."/>
        </authorList>
    </citation>
    <scope>NUCLEOTIDE SEQUENCE [LARGE SCALE GENOMIC DNA]</scope>
    <source>
        <strain evidence="2">DSM 25330</strain>
    </source>
</reference>
<keyword evidence="2" id="KW-1185">Reference proteome</keyword>
<gene>
    <name evidence="1" type="ORF">SAMN05444148_1882</name>
</gene>
<evidence type="ECO:0000313" key="1">
    <source>
        <dbReference type="EMBL" id="SHH38504.1"/>
    </source>
</evidence>
<protein>
    <submittedName>
        <fullName evidence="1">WbqC-like protein family protein</fullName>
    </submittedName>
</protein>